<comment type="caution">
    <text evidence="3">The sequence shown here is derived from an EMBL/GenBank/DDBJ whole genome shotgun (WGS) entry which is preliminary data.</text>
</comment>
<dbReference type="AlphaFoldDB" id="A0A9X0UFG0"/>
<gene>
    <name evidence="3" type="ORF">H7965_03280</name>
</gene>
<evidence type="ECO:0000313" key="3">
    <source>
        <dbReference type="EMBL" id="MBC4014335.1"/>
    </source>
</evidence>
<dbReference type="InterPro" id="IPR058581">
    <property type="entry name" value="TM_HPP"/>
</dbReference>
<dbReference type="EMBL" id="JACOMF010000003">
    <property type="protein sequence ID" value="MBC4014335.1"/>
    <property type="molecule type" value="Genomic_DNA"/>
</dbReference>
<feature type="transmembrane region" description="Helical" evidence="1">
    <location>
        <begin position="86"/>
        <end position="102"/>
    </location>
</feature>
<accession>A0A9X0UFG0</accession>
<dbReference type="Proteomes" id="UP000600101">
    <property type="component" value="Unassembled WGS sequence"/>
</dbReference>
<evidence type="ECO:0000256" key="1">
    <source>
        <dbReference type="SAM" id="Phobius"/>
    </source>
</evidence>
<protein>
    <submittedName>
        <fullName evidence="3">HPP family protein</fullName>
    </submittedName>
</protein>
<reference evidence="3" key="1">
    <citation type="submission" date="2020-08" db="EMBL/GenBank/DDBJ databases">
        <authorList>
            <person name="Hu Y."/>
            <person name="Nguyen S.V."/>
            <person name="Li F."/>
            <person name="Fanning S."/>
        </authorList>
    </citation>
    <scope>NUCLEOTIDE SEQUENCE</scope>
    <source>
        <strain evidence="3">SYSU D8009</strain>
    </source>
</reference>
<keyword evidence="1" id="KW-1133">Transmembrane helix</keyword>
<evidence type="ECO:0000313" key="4">
    <source>
        <dbReference type="Proteomes" id="UP000600101"/>
    </source>
</evidence>
<dbReference type="PANTHER" id="PTHR33741">
    <property type="entry name" value="TRANSMEMBRANE PROTEIN DDB_G0269096-RELATED"/>
    <property type="match status" value="1"/>
</dbReference>
<keyword evidence="1" id="KW-0812">Transmembrane</keyword>
<feature type="transmembrane region" description="Helical" evidence="1">
    <location>
        <begin position="123"/>
        <end position="143"/>
    </location>
</feature>
<organism evidence="3 4">
    <name type="scientific">Siccirubricoccus deserti</name>
    <dbReference type="NCBI Taxonomy" id="2013562"/>
    <lineage>
        <taxon>Bacteria</taxon>
        <taxon>Pseudomonadati</taxon>
        <taxon>Pseudomonadota</taxon>
        <taxon>Alphaproteobacteria</taxon>
        <taxon>Acetobacterales</taxon>
        <taxon>Roseomonadaceae</taxon>
        <taxon>Siccirubricoccus</taxon>
    </lineage>
</organism>
<dbReference type="RefSeq" id="WP_186769116.1">
    <property type="nucleotide sequence ID" value="NZ_JACOMF010000003.1"/>
</dbReference>
<evidence type="ECO:0000259" key="2">
    <source>
        <dbReference type="Pfam" id="PF04982"/>
    </source>
</evidence>
<feature type="domain" description="HPP transmembrane region" evidence="2">
    <location>
        <begin position="3"/>
        <end position="148"/>
    </location>
</feature>
<dbReference type="Pfam" id="PF04982">
    <property type="entry name" value="TM_HPP"/>
    <property type="match status" value="1"/>
</dbReference>
<sequence length="178" mass="18725">MRVPPQRLLICFLGCTAALIGAVLLLRVTEHPWLLPSFGGSCVILFGMPRGIMAQPRSFLGGHLLSSLVGLLFHQGHLAFGGPVELWAAAAVGAGLALMMATRTIHSPAGANPLVVFAEDAGWNFLLSPLLPGLAVLFAVAWATNNLPRPWGVGPWPRFLAQRARDVAPSAQSLGGPP</sequence>
<dbReference type="PANTHER" id="PTHR33741:SF5">
    <property type="entry name" value="TRANSMEMBRANE PROTEIN DDB_G0269096-RELATED"/>
    <property type="match status" value="1"/>
</dbReference>
<keyword evidence="1" id="KW-0472">Membrane</keyword>
<keyword evidence="4" id="KW-1185">Reference proteome</keyword>
<proteinExistence type="predicted"/>
<feature type="transmembrane region" description="Helical" evidence="1">
    <location>
        <begin position="7"/>
        <end position="27"/>
    </location>
</feature>
<dbReference type="InterPro" id="IPR007065">
    <property type="entry name" value="HPP"/>
</dbReference>
<name>A0A9X0UFG0_9PROT</name>